<evidence type="ECO:0000256" key="3">
    <source>
        <dbReference type="ARBA" id="ARBA00022490"/>
    </source>
</evidence>
<evidence type="ECO:0000256" key="5">
    <source>
        <dbReference type="ARBA" id="ARBA00023273"/>
    </source>
</evidence>
<evidence type="ECO:0000256" key="1">
    <source>
        <dbReference type="ARBA" id="ARBA00004138"/>
    </source>
</evidence>
<keyword evidence="3" id="KW-0963">Cytoplasm</keyword>
<protein>
    <recommendedName>
        <fullName evidence="6">DM10 domain-containing protein</fullName>
    </recommendedName>
</protein>
<reference evidence="7 8" key="1">
    <citation type="submission" date="2023-07" db="EMBL/GenBank/DDBJ databases">
        <title>Genomic Encyclopedia of Type Strains, Phase IV (KMG-IV): sequencing the most valuable type-strain genomes for metagenomic binning, comparative biology and taxonomic classification.</title>
        <authorList>
            <person name="Goeker M."/>
        </authorList>
    </citation>
    <scope>NUCLEOTIDE SEQUENCE [LARGE SCALE GENOMIC DNA]</scope>
    <source>
        <strain evidence="7 8">DSM 23494</strain>
    </source>
</reference>
<accession>A0ABU0AJ46</accession>
<evidence type="ECO:0000259" key="6">
    <source>
        <dbReference type="PROSITE" id="PS51336"/>
    </source>
</evidence>
<dbReference type="PROSITE" id="PS51336">
    <property type="entry name" value="DM10"/>
    <property type="match status" value="1"/>
</dbReference>
<gene>
    <name evidence="7" type="ORF">J2S17_002672</name>
</gene>
<evidence type="ECO:0000256" key="2">
    <source>
        <dbReference type="ARBA" id="ARBA00004245"/>
    </source>
</evidence>
<evidence type="ECO:0000313" key="7">
    <source>
        <dbReference type="EMBL" id="MDQ0270787.1"/>
    </source>
</evidence>
<name>A0ABU0AJ46_9BACI</name>
<keyword evidence="8" id="KW-1185">Reference proteome</keyword>
<dbReference type="RefSeq" id="WP_307475491.1">
    <property type="nucleotide sequence ID" value="NZ_JAUSUB010000010.1"/>
</dbReference>
<sequence length="171" mass="19350">MNKPDFYFGDLVTVAGYGQRIFQIDAYTDSYYYSPEVEFADLYYEVTSVDNGEFLIADEVDLTLVADAGQADEYLRANPPQLIETEGLSMFYMFGDFGNGGRKPKELPKPTAREISAKEVADRKRKAKEQAAQIDNLLDMRRWYAASDALDAGERIAEIDAELRKVSETQE</sequence>
<evidence type="ECO:0000256" key="4">
    <source>
        <dbReference type="ARBA" id="ARBA00023212"/>
    </source>
</evidence>
<organism evidence="7 8">
    <name type="scientific">Cytobacillus purgationiresistens</name>
    <dbReference type="NCBI Taxonomy" id="863449"/>
    <lineage>
        <taxon>Bacteria</taxon>
        <taxon>Bacillati</taxon>
        <taxon>Bacillota</taxon>
        <taxon>Bacilli</taxon>
        <taxon>Bacillales</taxon>
        <taxon>Bacillaceae</taxon>
        <taxon>Cytobacillus</taxon>
    </lineage>
</organism>
<feature type="domain" description="DM10" evidence="6">
    <location>
        <begin position="1"/>
        <end position="36"/>
    </location>
</feature>
<dbReference type="EMBL" id="JAUSUB010000010">
    <property type="protein sequence ID" value="MDQ0270787.1"/>
    <property type="molecule type" value="Genomic_DNA"/>
</dbReference>
<evidence type="ECO:0000313" key="8">
    <source>
        <dbReference type="Proteomes" id="UP001238088"/>
    </source>
</evidence>
<proteinExistence type="predicted"/>
<comment type="caution">
    <text evidence="7">The sequence shown here is derived from an EMBL/GenBank/DDBJ whole genome shotgun (WGS) entry which is preliminary data.</text>
</comment>
<dbReference type="Proteomes" id="UP001238088">
    <property type="component" value="Unassembled WGS sequence"/>
</dbReference>
<dbReference type="InterPro" id="IPR006602">
    <property type="entry name" value="DM10_dom"/>
</dbReference>
<keyword evidence="5" id="KW-0966">Cell projection</keyword>
<comment type="subcellular location">
    <subcellularLocation>
        <location evidence="1">Cell projection</location>
        <location evidence="1">Cilium</location>
    </subcellularLocation>
    <subcellularLocation>
        <location evidence="2">Cytoplasm</location>
        <location evidence="2">Cytoskeleton</location>
    </subcellularLocation>
</comment>
<keyword evidence="4" id="KW-0206">Cytoskeleton</keyword>